<proteinExistence type="inferred from homology"/>
<evidence type="ECO:0000256" key="7">
    <source>
        <dbReference type="RuleBase" id="RU363021"/>
    </source>
</evidence>
<comment type="caution">
    <text evidence="8">The sequence shown here is derived from an EMBL/GenBank/DDBJ whole genome shotgun (WGS) entry which is preliminary data.</text>
</comment>
<evidence type="ECO:0000256" key="1">
    <source>
        <dbReference type="ARBA" id="ARBA00004325"/>
    </source>
</evidence>
<keyword evidence="6" id="KW-0472">Membrane</keyword>
<keyword evidence="9" id="KW-1185">Reference proteome</keyword>
<protein>
    <recommendedName>
        <fullName evidence="7">MICOS complex subunit</fullName>
    </recommendedName>
</protein>
<dbReference type="InterPro" id="IPR033182">
    <property type="entry name" value="MIC26/MIC27_animal"/>
</dbReference>
<dbReference type="Pfam" id="PF09769">
    <property type="entry name" value="ApoO"/>
    <property type="match status" value="1"/>
</dbReference>
<comment type="similarity">
    <text evidence="2">Belongs to the apolipoprotein O/MICOS complex subunit Mic27 family.</text>
</comment>
<keyword evidence="4" id="KW-1133">Transmembrane helix</keyword>
<accession>A0AA39LPC5</accession>
<comment type="subunit">
    <text evidence="7">Component of the mitochondrial contact site and cristae organizing system (MICOS) complex.</text>
</comment>
<keyword evidence="5 7" id="KW-0496">Mitochondrion</keyword>
<dbReference type="InterPro" id="IPR019166">
    <property type="entry name" value="MIC26/MIC27"/>
</dbReference>
<evidence type="ECO:0000256" key="3">
    <source>
        <dbReference type="ARBA" id="ARBA00022692"/>
    </source>
</evidence>
<gene>
    <name evidence="8" type="ORF">QR680_017815</name>
</gene>
<evidence type="ECO:0000256" key="6">
    <source>
        <dbReference type="ARBA" id="ARBA00023136"/>
    </source>
</evidence>
<dbReference type="Proteomes" id="UP001175271">
    <property type="component" value="Unassembled WGS sequence"/>
</dbReference>
<sequence length="193" mass="21862">MDALTAAKETVTEFGKKWWALTTTDRRPKSDPKNLKTVADLPIYAEDEKKAEYKFVEEEPLPLQTEFASIRYAFRDQYDIICARFQTFEKATKCAKNTICKTEQYLRSEWTVLPKAAAITVGGMAGFVLGLKHGAFRRTLYTATGLTTMAAFCYPNETVDFARTGVAHSQQAWLEFQDSPEPEKKKVDLSPPK</sequence>
<dbReference type="GO" id="GO:0061617">
    <property type="term" value="C:MICOS complex"/>
    <property type="evidence" value="ECO:0007669"/>
    <property type="project" value="UniProtKB-UniRule"/>
</dbReference>
<evidence type="ECO:0000313" key="9">
    <source>
        <dbReference type="Proteomes" id="UP001175271"/>
    </source>
</evidence>
<dbReference type="AlphaFoldDB" id="A0AA39LPC5"/>
<dbReference type="GO" id="GO:0042407">
    <property type="term" value="P:cristae formation"/>
    <property type="evidence" value="ECO:0007669"/>
    <property type="project" value="InterPro"/>
</dbReference>
<comment type="function">
    <text evidence="7">Component of the MICOS complex, a large protein complex of the mitochondrial inner membrane that plays crucial roles in the maintenance of crista junctions, inner membrane architecture, and formation of contact sites to the outer membrane.</text>
</comment>
<dbReference type="EMBL" id="JAUCMV010000004">
    <property type="protein sequence ID" value="KAK0405136.1"/>
    <property type="molecule type" value="Genomic_DNA"/>
</dbReference>
<reference evidence="8" key="1">
    <citation type="submission" date="2023-06" db="EMBL/GenBank/DDBJ databases">
        <title>Genomic analysis of the entomopathogenic nematode Steinernema hermaphroditum.</title>
        <authorList>
            <person name="Schwarz E.M."/>
            <person name="Heppert J.K."/>
            <person name="Baniya A."/>
            <person name="Schwartz H.T."/>
            <person name="Tan C.-H."/>
            <person name="Antoshechkin I."/>
            <person name="Sternberg P.W."/>
            <person name="Goodrich-Blair H."/>
            <person name="Dillman A.R."/>
        </authorList>
    </citation>
    <scope>NUCLEOTIDE SEQUENCE</scope>
    <source>
        <strain evidence="8">PS9179</strain>
        <tissue evidence="8">Whole animal</tissue>
    </source>
</reference>
<keyword evidence="3" id="KW-0812">Transmembrane</keyword>
<comment type="subcellular location">
    <subcellularLocation>
        <location evidence="7">Mitochondrion inner membrane</location>
    </subcellularLocation>
    <subcellularLocation>
        <location evidence="1">Mitochondrion membrane</location>
    </subcellularLocation>
</comment>
<name>A0AA39LPC5_9BILA</name>
<evidence type="ECO:0000313" key="8">
    <source>
        <dbReference type="EMBL" id="KAK0405136.1"/>
    </source>
</evidence>
<evidence type="ECO:0000256" key="4">
    <source>
        <dbReference type="ARBA" id="ARBA00022989"/>
    </source>
</evidence>
<evidence type="ECO:0000256" key="2">
    <source>
        <dbReference type="ARBA" id="ARBA00010904"/>
    </source>
</evidence>
<dbReference type="PANTHER" id="PTHR14564">
    <property type="entry name" value="MICOS COMPLEX SUBUNIT MIC26 / MIC27 FAMILY MEMBER"/>
    <property type="match status" value="1"/>
</dbReference>
<evidence type="ECO:0000256" key="5">
    <source>
        <dbReference type="ARBA" id="ARBA00023128"/>
    </source>
</evidence>
<organism evidence="8 9">
    <name type="scientific">Steinernema hermaphroditum</name>
    <dbReference type="NCBI Taxonomy" id="289476"/>
    <lineage>
        <taxon>Eukaryota</taxon>
        <taxon>Metazoa</taxon>
        <taxon>Ecdysozoa</taxon>
        <taxon>Nematoda</taxon>
        <taxon>Chromadorea</taxon>
        <taxon>Rhabditida</taxon>
        <taxon>Tylenchina</taxon>
        <taxon>Panagrolaimomorpha</taxon>
        <taxon>Strongyloidoidea</taxon>
        <taxon>Steinernematidae</taxon>
        <taxon>Steinernema</taxon>
    </lineage>
</organism>
<keyword evidence="7" id="KW-0999">Mitochondrion inner membrane</keyword>